<gene>
    <name evidence="1" type="ORF">SAMN04488038_105217</name>
</gene>
<keyword evidence="2" id="KW-1185">Reference proteome</keyword>
<dbReference type="Pfam" id="PF14539">
    <property type="entry name" value="DUF4442"/>
    <property type="match status" value="1"/>
</dbReference>
<name>A0A1H9F0I7_9GAMM</name>
<sequence>MSAFFTRPAVFRLAMSWYPPYWGSGIRVAEVSPDFRRVVVQMRQHRLNRNAFGTHFGGSLYAMCDPFYVLQLVALLGGDYLIWDKAARIDFLRPGRGTVRAVFEWDEAQLVQIRAQTADGAKYEPERVVEIRDAQDELVARVHKTLYVRRKKQARG</sequence>
<dbReference type="EMBL" id="FOFS01000005">
    <property type="protein sequence ID" value="SEQ31401.1"/>
    <property type="molecule type" value="Genomic_DNA"/>
</dbReference>
<dbReference type="InterPro" id="IPR027961">
    <property type="entry name" value="DUF4442"/>
</dbReference>
<organism evidence="1 2">
    <name type="scientific">Solimonas aquatica</name>
    <dbReference type="NCBI Taxonomy" id="489703"/>
    <lineage>
        <taxon>Bacteria</taxon>
        <taxon>Pseudomonadati</taxon>
        <taxon>Pseudomonadota</taxon>
        <taxon>Gammaproteobacteria</taxon>
        <taxon>Nevskiales</taxon>
        <taxon>Nevskiaceae</taxon>
        <taxon>Solimonas</taxon>
    </lineage>
</organism>
<reference evidence="1 2" key="1">
    <citation type="submission" date="2016-10" db="EMBL/GenBank/DDBJ databases">
        <authorList>
            <person name="de Groot N.N."/>
        </authorList>
    </citation>
    <scope>NUCLEOTIDE SEQUENCE [LARGE SCALE GENOMIC DNA]</scope>
    <source>
        <strain evidence="1 2">DSM 25927</strain>
    </source>
</reference>
<dbReference type="Proteomes" id="UP000199233">
    <property type="component" value="Unassembled WGS sequence"/>
</dbReference>
<dbReference type="Gene3D" id="3.10.129.10">
    <property type="entry name" value="Hotdog Thioesterase"/>
    <property type="match status" value="1"/>
</dbReference>
<dbReference type="AlphaFoldDB" id="A0A1H9F0I7"/>
<dbReference type="RefSeq" id="WP_093284350.1">
    <property type="nucleotide sequence ID" value="NZ_FOFS01000005.1"/>
</dbReference>
<dbReference type="InterPro" id="IPR029069">
    <property type="entry name" value="HotDog_dom_sf"/>
</dbReference>
<dbReference type="SUPFAM" id="SSF54637">
    <property type="entry name" value="Thioesterase/thiol ester dehydrase-isomerase"/>
    <property type="match status" value="1"/>
</dbReference>
<accession>A0A1H9F0I7</accession>
<dbReference type="STRING" id="489703.SAMN04488038_105217"/>
<dbReference type="OrthoDB" id="9814774at2"/>
<proteinExistence type="predicted"/>
<evidence type="ECO:0000313" key="2">
    <source>
        <dbReference type="Proteomes" id="UP000199233"/>
    </source>
</evidence>
<evidence type="ECO:0000313" key="1">
    <source>
        <dbReference type="EMBL" id="SEQ31401.1"/>
    </source>
</evidence>
<protein>
    <submittedName>
        <fullName evidence="1">Acyl-coenzyme A thioesterase PaaI, contains HGG motif</fullName>
    </submittedName>
</protein>